<proteinExistence type="predicted"/>
<feature type="compositionally biased region" description="Polar residues" evidence="1">
    <location>
        <begin position="58"/>
        <end position="71"/>
    </location>
</feature>
<accession>A0A9P6C3L7</accession>
<comment type="caution">
    <text evidence="2">The sequence shown here is derived from an EMBL/GenBank/DDBJ whole genome shotgun (WGS) entry which is preliminary data.</text>
</comment>
<feature type="compositionally biased region" description="Polar residues" evidence="1">
    <location>
        <begin position="96"/>
        <end position="118"/>
    </location>
</feature>
<reference evidence="2" key="1">
    <citation type="submission" date="2020-11" db="EMBL/GenBank/DDBJ databases">
        <authorList>
            <consortium name="DOE Joint Genome Institute"/>
            <person name="Ahrendt S."/>
            <person name="Riley R."/>
            <person name="Andreopoulos W."/>
            <person name="Labutti K."/>
            <person name="Pangilinan J."/>
            <person name="Ruiz-Duenas F.J."/>
            <person name="Barrasa J.M."/>
            <person name="Sanchez-Garcia M."/>
            <person name="Camarero S."/>
            <person name="Miyauchi S."/>
            <person name="Serrano A."/>
            <person name="Linde D."/>
            <person name="Babiker R."/>
            <person name="Drula E."/>
            <person name="Ayuso-Fernandez I."/>
            <person name="Pacheco R."/>
            <person name="Padilla G."/>
            <person name="Ferreira P."/>
            <person name="Barriuso J."/>
            <person name="Kellner H."/>
            <person name="Castanera R."/>
            <person name="Alfaro M."/>
            <person name="Ramirez L."/>
            <person name="Pisabarro A.G."/>
            <person name="Kuo A."/>
            <person name="Tritt A."/>
            <person name="Lipzen A."/>
            <person name="He G."/>
            <person name="Yan M."/>
            <person name="Ng V."/>
            <person name="Cullen D."/>
            <person name="Martin F."/>
            <person name="Rosso M.-N."/>
            <person name="Henrissat B."/>
            <person name="Hibbett D."/>
            <person name="Martinez A.T."/>
            <person name="Grigoriev I.V."/>
        </authorList>
    </citation>
    <scope>NUCLEOTIDE SEQUENCE</scope>
    <source>
        <strain evidence="2">MF-IS2</strain>
    </source>
</reference>
<feature type="compositionally biased region" description="Basic and acidic residues" evidence="1">
    <location>
        <begin position="185"/>
        <end position="197"/>
    </location>
</feature>
<protein>
    <submittedName>
        <fullName evidence="2">Uncharacterized protein</fullName>
    </submittedName>
</protein>
<feature type="compositionally biased region" description="Low complexity" evidence="1">
    <location>
        <begin position="73"/>
        <end position="89"/>
    </location>
</feature>
<dbReference type="EMBL" id="MU151110">
    <property type="protein sequence ID" value="KAF9450232.1"/>
    <property type="molecule type" value="Genomic_DNA"/>
</dbReference>
<gene>
    <name evidence="2" type="ORF">P691DRAFT_494504</name>
</gene>
<evidence type="ECO:0000256" key="1">
    <source>
        <dbReference type="SAM" id="MobiDB-lite"/>
    </source>
</evidence>
<organism evidence="2 3">
    <name type="scientific">Macrolepiota fuliginosa MF-IS2</name>
    <dbReference type="NCBI Taxonomy" id="1400762"/>
    <lineage>
        <taxon>Eukaryota</taxon>
        <taxon>Fungi</taxon>
        <taxon>Dikarya</taxon>
        <taxon>Basidiomycota</taxon>
        <taxon>Agaricomycotina</taxon>
        <taxon>Agaricomycetes</taxon>
        <taxon>Agaricomycetidae</taxon>
        <taxon>Agaricales</taxon>
        <taxon>Agaricineae</taxon>
        <taxon>Agaricaceae</taxon>
        <taxon>Macrolepiota</taxon>
    </lineage>
</organism>
<dbReference type="OrthoDB" id="548295at2759"/>
<feature type="compositionally biased region" description="Polar residues" evidence="1">
    <location>
        <begin position="165"/>
        <end position="178"/>
    </location>
</feature>
<feature type="compositionally biased region" description="Acidic residues" evidence="1">
    <location>
        <begin position="24"/>
        <end position="46"/>
    </location>
</feature>
<dbReference type="AlphaFoldDB" id="A0A9P6C3L7"/>
<sequence>MTLTASPPSPISSAFSNTRHGMAEEDNEILDWGNEDDVVSLGDEDERYTLEDIAAPPQNGTSGISVASTAVTPPRSSSPQSRSNEASSATPDRKPGSSTPQPTESSKATPTATSQTPLKLSVPPRLTHALPPRPVTTNIPYVPPSDPSIVEATAMASRPKKAENVVQNPKNGSRSDNTGPLPPHWELRAPRSDDGHHYHNTQSGLEQRNRPVSPFHLDSSMHHAVRVGSQHPQTCPLTARV</sequence>
<keyword evidence="3" id="KW-1185">Reference proteome</keyword>
<feature type="region of interest" description="Disordered" evidence="1">
    <location>
        <begin position="1"/>
        <end position="216"/>
    </location>
</feature>
<dbReference type="Proteomes" id="UP000807342">
    <property type="component" value="Unassembled WGS sequence"/>
</dbReference>
<evidence type="ECO:0000313" key="2">
    <source>
        <dbReference type="EMBL" id="KAF9450232.1"/>
    </source>
</evidence>
<evidence type="ECO:0000313" key="3">
    <source>
        <dbReference type="Proteomes" id="UP000807342"/>
    </source>
</evidence>
<name>A0A9P6C3L7_9AGAR</name>